<sequence>MTKKTNSNSTYYLIAGIVLVALAVMGFVLFVFFKGIDDDASYESYEAERLVGDSQTYGHISDSTRQDNLALAEADALHESNEQEVQVFEREVDNDNPYLPLVTSEAGDENRLADYIDDLDALKRLSVELASNNAALVSDHEELQEGYHALLNELESVKQQIAQNRQQIEYTKKEVKGLVADKGSSTKRLQQNTAPVFKPSPRFANYPQCSSKLVLIDDWKVIRGRLVHVNTGTTLVITANRIVPSYGAIIAYDDVLEQACTKRGLIAK</sequence>
<keyword evidence="2" id="KW-0812">Transmembrane</keyword>
<keyword evidence="2" id="KW-0472">Membrane</keyword>
<reference evidence="3" key="1">
    <citation type="journal article" date="2016" name="Appl. Environ. Microbiol.">
        <title>Diversity of the Tetracycline Mobilome within a Chinese Pig Manure Sample.</title>
        <authorList>
            <person name="Leclercq S.O."/>
            <person name="Wang C."/>
            <person name="Zhu Y."/>
            <person name="Wu H."/>
            <person name="Du X."/>
            <person name="Liu Z."/>
            <person name="Feng J."/>
        </authorList>
    </citation>
    <scope>NUCLEOTIDE SEQUENCE</scope>
</reference>
<evidence type="ECO:0000256" key="2">
    <source>
        <dbReference type="SAM" id="Phobius"/>
    </source>
</evidence>
<name>A0A142BW94_9BACT</name>
<dbReference type="EMBL" id="KU736876">
    <property type="protein sequence ID" value="AMP42382.1"/>
    <property type="molecule type" value="Genomic_DNA"/>
</dbReference>
<evidence type="ECO:0000313" key="3">
    <source>
        <dbReference type="EMBL" id="AMP42382.1"/>
    </source>
</evidence>
<reference evidence="3" key="2">
    <citation type="submission" date="2016-02" db="EMBL/GenBank/DDBJ databases">
        <authorList>
            <person name="Wen L."/>
            <person name="He K."/>
            <person name="Yang H."/>
        </authorList>
    </citation>
    <scope>NUCLEOTIDE SEQUENCE</scope>
</reference>
<feature type="transmembrane region" description="Helical" evidence="2">
    <location>
        <begin position="12"/>
        <end position="33"/>
    </location>
</feature>
<keyword evidence="2" id="KW-1133">Transmembrane helix</keyword>
<dbReference type="AlphaFoldDB" id="A0A142BW94"/>
<feature type="coiled-coil region" evidence="1">
    <location>
        <begin position="140"/>
        <end position="174"/>
    </location>
</feature>
<organism evidence="3">
    <name type="scientific">uncultured bacterium IN-11</name>
    <dbReference type="NCBI Taxonomy" id="1805589"/>
    <lineage>
        <taxon>Bacteria</taxon>
        <taxon>environmental samples</taxon>
    </lineage>
</organism>
<proteinExistence type="predicted"/>
<evidence type="ECO:0000256" key="1">
    <source>
        <dbReference type="SAM" id="Coils"/>
    </source>
</evidence>
<keyword evidence="1" id="KW-0175">Coiled coil</keyword>
<accession>A0A142BW94</accession>
<protein>
    <submittedName>
        <fullName evidence="3">Uncharacterized protein</fullName>
    </submittedName>
</protein>